<accession>A0A1C5G547</accession>
<name>A0A1C5G547_MICEH</name>
<evidence type="ECO:0000313" key="1">
    <source>
        <dbReference type="EMBL" id="SCG14830.1"/>
    </source>
</evidence>
<dbReference type="EMBL" id="LT607733">
    <property type="protein sequence ID" value="SCG14830.1"/>
    <property type="molecule type" value="Genomic_DNA"/>
</dbReference>
<dbReference type="GeneID" id="95800923"/>
<dbReference type="Proteomes" id="UP000198251">
    <property type="component" value="Chromosome I"/>
</dbReference>
<protein>
    <submittedName>
        <fullName evidence="1">Uncharacterized protein</fullName>
    </submittedName>
</protein>
<evidence type="ECO:0000313" key="2">
    <source>
        <dbReference type="Proteomes" id="UP000198251"/>
    </source>
</evidence>
<reference evidence="1 2" key="1">
    <citation type="submission" date="2016-06" db="EMBL/GenBank/DDBJ databases">
        <authorList>
            <person name="Kjaerup R.B."/>
            <person name="Dalgaard T.S."/>
            <person name="Juul-Madsen H.R."/>
        </authorList>
    </citation>
    <scope>NUCLEOTIDE SEQUENCE [LARGE SCALE GENOMIC DNA]</scope>
    <source>
        <strain evidence="1 2">DSM 43913</strain>
    </source>
</reference>
<gene>
    <name evidence="1" type="ORF">GA0070610_1048</name>
</gene>
<dbReference type="RefSeq" id="WP_088998954.1">
    <property type="nucleotide sequence ID" value="NZ_LT607733.1"/>
</dbReference>
<dbReference type="AlphaFoldDB" id="A0A1C5G547"/>
<organism evidence="1 2">
    <name type="scientific">Micromonospora echinofusca</name>
    <dbReference type="NCBI Taxonomy" id="47858"/>
    <lineage>
        <taxon>Bacteria</taxon>
        <taxon>Bacillati</taxon>
        <taxon>Actinomycetota</taxon>
        <taxon>Actinomycetes</taxon>
        <taxon>Micromonosporales</taxon>
        <taxon>Micromonosporaceae</taxon>
        <taxon>Micromonospora</taxon>
    </lineage>
</organism>
<proteinExistence type="predicted"/>
<keyword evidence="2" id="KW-1185">Reference proteome</keyword>
<sequence>MLSPSDPVPFAGGFRPIYLHFLDRELSQSANFQMTGALLEGILKRLVLGSAASLYCGISLIWENTALGEGSRILLSQLVHAGTLQPVSYNATVDEFIRSRQRLYQHDAARYPLYFTDDVDKLRLIRPIVYKPDDTTDYLEGYLGAWSATGGRSGVEPDETLARKLMFRALGTRDVQALTYSYFSPFVRAREENQPAEWAIRRQISLGYAGHYLQFGDGDIATGVPGLAFYDAMLSRDFPMGDVALLGSWLNMVGLGHLLSAPWQTNEDEWNGLLQIRGEGSHGRLVRLFRVLIHAVTSVSTRDSGKVTQFGVRNNAQAMIGQLVLAKDVS</sequence>